<evidence type="ECO:0000256" key="3">
    <source>
        <dbReference type="ARBA" id="ARBA00022692"/>
    </source>
</evidence>
<dbReference type="Pfam" id="PF01529">
    <property type="entry name" value="DHHC"/>
    <property type="match status" value="1"/>
</dbReference>
<dbReference type="InterPro" id="IPR001594">
    <property type="entry name" value="Palmitoyltrfase_DHHC"/>
</dbReference>
<protein>
    <recommendedName>
        <fullName evidence="7">Palmitoyltransferase</fullName>
        <ecNumber evidence="7">2.3.1.225</ecNumber>
    </recommendedName>
</protein>
<dbReference type="AlphaFoldDB" id="F2UMF9"/>
<dbReference type="GO" id="GO:0016020">
    <property type="term" value="C:membrane"/>
    <property type="evidence" value="ECO:0007669"/>
    <property type="project" value="UniProtKB-SubCell"/>
</dbReference>
<keyword evidence="3 7" id="KW-0812">Transmembrane</keyword>
<dbReference type="FunCoup" id="F2UMF9">
    <property type="interactions" value="966"/>
</dbReference>
<evidence type="ECO:0000313" key="10">
    <source>
        <dbReference type="EMBL" id="EGD78308.1"/>
    </source>
</evidence>
<keyword evidence="11" id="KW-1185">Reference proteome</keyword>
<evidence type="ECO:0000313" key="11">
    <source>
        <dbReference type="Proteomes" id="UP000007799"/>
    </source>
</evidence>
<evidence type="ECO:0000256" key="1">
    <source>
        <dbReference type="ARBA" id="ARBA00004141"/>
    </source>
</evidence>
<reference evidence="10" key="1">
    <citation type="submission" date="2009-08" db="EMBL/GenBank/DDBJ databases">
        <title>Annotation of Salpingoeca rosetta.</title>
        <authorList>
            <consortium name="The Broad Institute Genome Sequencing Platform"/>
            <person name="Russ C."/>
            <person name="Cuomo C."/>
            <person name="Burger G."/>
            <person name="Gray M.W."/>
            <person name="Holland P.W.H."/>
            <person name="King N."/>
            <person name="Lang F.B.F."/>
            <person name="Roger A.J."/>
            <person name="Ruiz-Trillo I."/>
            <person name="Young S.K."/>
            <person name="Zeng Q."/>
            <person name="Gargeya S."/>
            <person name="Alvarado L."/>
            <person name="Berlin A."/>
            <person name="Chapman S.B."/>
            <person name="Chen Z."/>
            <person name="Freedman E."/>
            <person name="Gellesch M."/>
            <person name="Goldberg J."/>
            <person name="Griggs A."/>
            <person name="Gujja S."/>
            <person name="Heilman E."/>
            <person name="Heiman D."/>
            <person name="Howarth C."/>
            <person name="Mehta T."/>
            <person name="Neiman D."/>
            <person name="Pearson M."/>
            <person name="Roberts A."/>
            <person name="Saif S."/>
            <person name="Shea T."/>
            <person name="Shenoy N."/>
            <person name="Sisk P."/>
            <person name="Stolte C."/>
            <person name="Sykes S."/>
            <person name="White J."/>
            <person name="Yandava C."/>
            <person name="Haas B."/>
            <person name="Nusbaum C."/>
            <person name="Birren B."/>
        </authorList>
    </citation>
    <scope>NUCLEOTIDE SEQUENCE</scope>
    <source>
        <strain evidence="10">ATCC 50818</strain>
    </source>
</reference>
<evidence type="ECO:0000259" key="9">
    <source>
        <dbReference type="Pfam" id="PF01529"/>
    </source>
</evidence>
<dbReference type="KEGG" id="sre:PTSG_09375"/>
<feature type="region of interest" description="Disordered" evidence="8">
    <location>
        <begin position="330"/>
        <end position="383"/>
    </location>
</feature>
<evidence type="ECO:0000256" key="5">
    <source>
        <dbReference type="ARBA" id="ARBA00023136"/>
    </source>
</evidence>
<dbReference type="PANTHER" id="PTHR12246">
    <property type="entry name" value="PALMITOYLTRANSFERASE ZDHHC16"/>
    <property type="match status" value="1"/>
</dbReference>
<gene>
    <name evidence="10" type="ORF">PTSG_09375</name>
</gene>
<accession>F2UMF9</accession>
<evidence type="ECO:0000256" key="8">
    <source>
        <dbReference type="SAM" id="MobiDB-lite"/>
    </source>
</evidence>
<feature type="transmembrane region" description="Helical" evidence="7">
    <location>
        <begin position="182"/>
        <end position="208"/>
    </location>
</feature>
<keyword evidence="6 7" id="KW-0012">Acyltransferase</keyword>
<proteinExistence type="inferred from homology"/>
<comment type="similarity">
    <text evidence="7">Belongs to the DHHC palmitoyltransferase family.</text>
</comment>
<comment type="subcellular location">
    <subcellularLocation>
        <location evidence="1">Membrane</location>
        <topology evidence="1">Multi-pass membrane protein</topology>
    </subcellularLocation>
</comment>
<name>F2UMF9_SALR5</name>
<dbReference type="GO" id="GO:0019706">
    <property type="term" value="F:protein-cysteine S-palmitoyltransferase activity"/>
    <property type="evidence" value="ECO:0007669"/>
    <property type="project" value="UniProtKB-EC"/>
</dbReference>
<comment type="domain">
    <text evidence="7">The DHHC domain is required for palmitoyltransferase activity.</text>
</comment>
<dbReference type="EC" id="2.3.1.225" evidence="7"/>
<feature type="transmembrane region" description="Helical" evidence="7">
    <location>
        <begin position="229"/>
        <end position="262"/>
    </location>
</feature>
<feature type="compositionally biased region" description="Low complexity" evidence="8">
    <location>
        <begin position="361"/>
        <end position="383"/>
    </location>
</feature>
<keyword evidence="5 7" id="KW-0472">Membrane</keyword>
<feature type="transmembrane region" description="Helical" evidence="7">
    <location>
        <begin position="57"/>
        <end position="80"/>
    </location>
</feature>
<dbReference type="GeneID" id="16070181"/>
<evidence type="ECO:0000256" key="4">
    <source>
        <dbReference type="ARBA" id="ARBA00022989"/>
    </source>
</evidence>
<evidence type="ECO:0000256" key="7">
    <source>
        <dbReference type="RuleBase" id="RU079119"/>
    </source>
</evidence>
<evidence type="ECO:0000256" key="6">
    <source>
        <dbReference type="ARBA" id="ARBA00023315"/>
    </source>
</evidence>
<dbReference type="Proteomes" id="UP000007799">
    <property type="component" value="Unassembled WGS sequence"/>
</dbReference>
<feature type="compositionally biased region" description="Low complexity" evidence="8">
    <location>
        <begin position="335"/>
        <end position="354"/>
    </location>
</feature>
<keyword evidence="2 7" id="KW-0808">Transferase</keyword>
<feature type="transmembrane region" description="Helical" evidence="7">
    <location>
        <begin position="92"/>
        <end position="114"/>
    </location>
</feature>
<dbReference type="OrthoDB" id="331948at2759"/>
<comment type="catalytic activity">
    <reaction evidence="7">
        <text>L-cysteinyl-[protein] + hexadecanoyl-CoA = S-hexadecanoyl-L-cysteinyl-[protein] + CoA</text>
        <dbReference type="Rhea" id="RHEA:36683"/>
        <dbReference type="Rhea" id="RHEA-COMP:10131"/>
        <dbReference type="Rhea" id="RHEA-COMP:11032"/>
        <dbReference type="ChEBI" id="CHEBI:29950"/>
        <dbReference type="ChEBI" id="CHEBI:57287"/>
        <dbReference type="ChEBI" id="CHEBI:57379"/>
        <dbReference type="ChEBI" id="CHEBI:74151"/>
        <dbReference type="EC" id="2.3.1.225"/>
    </reaction>
</comment>
<feature type="domain" description="Palmitoyltransferase DHHC" evidence="9">
    <location>
        <begin position="136"/>
        <end position="274"/>
    </location>
</feature>
<dbReference type="InterPro" id="IPR039859">
    <property type="entry name" value="PFA4/ZDH16/20/ERF2-like"/>
</dbReference>
<dbReference type="RefSeq" id="XP_004989631.1">
    <property type="nucleotide sequence ID" value="XM_004989574.1"/>
</dbReference>
<dbReference type="InParanoid" id="F2UMF9"/>
<organism evidence="10 11">
    <name type="scientific">Salpingoeca rosetta (strain ATCC 50818 / BSB-021)</name>
    <dbReference type="NCBI Taxonomy" id="946362"/>
    <lineage>
        <taxon>Eukaryota</taxon>
        <taxon>Choanoflagellata</taxon>
        <taxon>Craspedida</taxon>
        <taxon>Salpingoecidae</taxon>
        <taxon>Salpingoeca</taxon>
    </lineage>
</organism>
<evidence type="ECO:0000256" key="2">
    <source>
        <dbReference type="ARBA" id="ARBA00022679"/>
    </source>
</evidence>
<keyword evidence="4 7" id="KW-1133">Transmembrane helix</keyword>
<dbReference type="eggNOG" id="KOG1313">
    <property type="taxonomic scope" value="Eukaryota"/>
</dbReference>
<dbReference type="OMA" id="DGIVWDC"/>
<sequence length="383" mass="43017">MEPLPVEDLKALDAFMAAEVEHNCRPCCSSRTRHGMVTCVRFLVHTFIWVADNLMYMLGWVFVPLAWVLIGSIVIAWYKVLAPYIQQETSSLGFAAHVVFTHWLLINIIFNYLMVTITSPGYPPKMRLNDIMLQPGESFCKKCDSVKPVRTHHCSVCKRCVLKMDHHCPWVHNCIGFRNHRYFFLFMAYLWVGCVYVGAVCAPLFLLRYRWRFHYDTLTNADKIEIRRLLLAGYLGPVVTFAFVLTVAVGIALGLLLFWHVYLVSRGETTIEYYATFKPDQAKKDRPVYSAPQQRHTIGQRWRLFLGIDGGRSIWGVLLPSTFRPSGDGMTWTVASSDGGTGTLASSSSSSSSSSGGGAPTGDRSSTSSSLSAPPLARSHQWV</sequence>
<dbReference type="PROSITE" id="PS50216">
    <property type="entry name" value="DHHC"/>
    <property type="match status" value="1"/>
</dbReference>
<dbReference type="EMBL" id="GL832982">
    <property type="protein sequence ID" value="EGD78308.1"/>
    <property type="molecule type" value="Genomic_DNA"/>
</dbReference>